<feature type="domain" description="PIK-related kinase FAT" evidence="1">
    <location>
        <begin position="445"/>
        <end position="503"/>
    </location>
</feature>
<keyword evidence="3" id="KW-1185">Reference proteome</keyword>
<evidence type="ECO:0000259" key="1">
    <source>
        <dbReference type="Pfam" id="PF02259"/>
    </source>
</evidence>
<dbReference type="Pfam" id="PF02259">
    <property type="entry name" value="FAT"/>
    <property type="match status" value="1"/>
</dbReference>
<organism evidence="2 3">
    <name type="scientific">Solanum tuberosum</name>
    <name type="common">Potato</name>
    <dbReference type="NCBI Taxonomy" id="4113"/>
    <lineage>
        <taxon>Eukaryota</taxon>
        <taxon>Viridiplantae</taxon>
        <taxon>Streptophyta</taxon>
        <taxon>Embryophyta</taxon>
        <taxon>Tracheophyta</taxon>
        <taxon>Spermatophyta</taxon>
        <taxon>Magnoliopsida</taxon>
        <taxon>eudicotyledons</taxon>
        <taxon>Gunneridae</taxon>
        <taxon>Pentapetalae</taxon>
        <taxon>asterids</taxon>
        <taxon>lamiids</taxon>
        <taxon>Solanales</taxon>
        <taxon>Solanaceae</taxon>
        <taxon>Solanoideae</taxon>
        <taxon>Solaneae</taxon>
        <taxon>Solanum</taxon>
    </lineage>
</organism>
<proteinExistence type="predicted"/>
<accession>A0ABQ7U2M5</accession>
<evidence type="ECO:0000313" key="2">
    <source>
        <dbReference type="EMBL" id="KAH0740552.1"/>
    </source>
</evidence>
<name>A0ABQ7U2M5_SOLTU</name>
<evidence type="ECO:0000313" key="3">
    <source>
        <dbReference type="Proteomes" id="UP000826656"/>
    </source>
</evidence>
<dbReference type="SUPFAM" id="SSF48371">
    <property type="entry name" value="ARM repeat"/>
    <property type="match status" value="1"/>
</dbReference>
<gene>
    <name evidence="2" type="ORF">KY290_033595</name>
</gene>
<dbReference type="PANTHER" id="PTHR11139:SF9">
    <property type="entry name" value="SERINE_THREONINE-PROTEIN KINASE MTOR"/>
    <property type="match status" value="1"/>
</dbReference>
<protein>
    <recommendedName>
        <fullName evidence="1">PIK-related kinase FAT domain-containing protein</fullName>
    </recommendedName>
</protein>
<dbReference type="InterPro" id="IPR050517">
    <property type="entry name" value="DDR_Repair_Kinase"/>
</dbReference>
<dbReference type="InterPro" id="IPR003151">
    <property type="entry name" value="PIK-rel_kinase_FAT"/>
</dbReference>
<dbReference type="InterPro" id="IPR016024">
    <property type="entry name" value="ARM-type_fold"/>
</dbReference>
<dbReference type="Proteomes" id="UP000826656">
    <property type="component" value="Unassembled WGS sequence"/>
</dbReference>
<reference evidence="2 3" key="1">
    <citation type="journal article" date="2021" name="bioRxiv">
        <title>Chromosome-scale and haplotype-resolved genome assembly of a tetraploid potato cultivar.</title>
        <authorList>
            <person name="Sun H."/>
            <person name="Jiao W.-B."/>
            <person name="Krause K."/>
            <person name="Campoy J.A."/>
            <person name="Goel M."/>
            <person name="Folz-Donahue K."/>
            <person name="Kukat C."/>
            <person name="Huettel B."/>
            <person name="Schneeberger K."/>
        </authorList>
    </citation>
    <scope>NUCLEOTIDE SEQUENCE [LARGE SCALE GENOMIC DNA]</scope>
    <source>
        <strain evidence="2">SolTubOtavaFocal</strain>
        <tissue evidence="2">Leaves</tissue>
    </source>
</reference>
<comment type="caution">
    <text evidence="2">The sequence shown here is derived from an EMBL/GenBank/DDBJ whole genome shotgun (WGS) entry which is preliminary data.</text>
</comment>
<sequence>MLPSPQPHGSVAVPTPSVAPKVYQDNQCKDANNKQGIDSMLPTPQPHGSVVVPIPSVAFKVFHNKQSKDTNNKQAPATTTYQAPMIQGNINNKINMTTHNDTQNLSPVLIEDVDPAAEDSLDYESMEGPELGHSDDEGEVNSGRVEVNALVQQEKGNLVYKEADSRGHFQAATQTMSQVNDGRLRTAVEASQRSTKEDWEEWMRHFNIPLFGRELFAAVLLVVGHNLVEFMEHNERPLPIDIRLLGALAGKHLQRPYSDKEMEFEGALSDRRDANPVAVVVVLIHINNLLHQYEAAIGILTYAQQHLGVQLKESWYEKLQLWDDSLKAYTAKVSQASSPHLCLDATLARWEELNNLCKEYWTPAELEMAPMDQMAEYVSRLDMVMKPNSESWEILLLAVMEVVMAPFLGPSSSSSREGSPSIFHSFICFDVVACSARVIFVPAPLLPSVLESYERAYNKTVHVQQLSELEEVIEYCTLPHMGNLLVEGKRALFPNMWNERIKGA</sequence>
<dbReference type="EMBL" id="JAIVGD010000026">
    <property type="protein sequence ID" value="KAH0740552.1"/>
    <property type="molecule type" value="Genomic_DNA"/>
</dbReference>
<dbReference type="PANTHER" id="PTHR11139">
    <property type="entry name" value="ATAXIA TELANGIECTASIA MUTATED ATM -RELATED"/>
    <property type="match status" value="1"/>
</dbReference>